<accession>A0ABM9C4E9</accession>
<comment type="caution">
    <text evidence="1">The sequence shown here is derived from an EMBL/GenBank/DDBJ whole genome shotgun (WGS) entry which is preliminary data.</text>
</comment>
<evidence type="ECO:0008006" key="3">
    <source>
        <dbReference type="Google" id="ProtNLM"/>
    </source>
</evidence>
<evidence type="ECO:0000313" key="2">
    <source>
        <dbReference type="Proteomes" id="UP000838686"/>
    </source>
</evidence>
<gene>
    <name evidence="1" type="ORF">PAECIP111893_02105</name>
</gene>
<dbReference type="Proteomes" id="UP000838686">
    <property type="component" value="Unassembled WGS sequence"/>
</dbReference>
<proteinExistence type="predicted"/>
<name>A0ABM9C4E9_9BACL</name>
<evidence type="ECO:0000313" key="1">
    <source>
        <dbReference type="EMBL" id="CAH1203885.1"/>
    </source>
</evidence>
<organism evidence="1 2">
    <name type="scientific">Paenibacillus plantiphilus</name>
    <dbReference type="NCBI Taxonomy" id="2905650"/>
    <lineage>
        <taxon>Bacteria</taxon>
        <taxon>Bacillati</taxon>
        <taxon>Bacillota</taxon>
        <taxon>Bacilli</taxon>
        <taxon>Bacillales</taxon>
        <taxon>Paenibacillaceae</taxon>
        <taxon>Paenibacillus</taxon>
    </lineage>
</organism>
<dbReference type="EMBL" id="CAKMMF010000009">
    <property type="protein sequence ID" value="CAH1203885.1"/>
    <property type="molecule type" value="Genomic_DNA"/>
</dbReference>
<sequence length="395" mass="45827">MIMLNILRVNGFYDQGIFFLGGYEEKNIYRLDIDNIENLEAGKGIVIKLLIHNTISNTIETYEIPYLAENFCGLLWKGRFYYARFSHEKTLLHIHSLGFSHARSSQITVPLADVVGNATVYRTEMRGIDDRYCLFGCSTSKTYKTTHLLLIDFEEKTYCSIAPDFGIDSFCGIETIMTIGDAQPAPNREEIVLITGGCIWTKKYEIWENRRNGRNLEVDLMEHVVIFERDSFFRRLKSGLPLEVTDKQMMERCSLHKSIISYGGNETKINYTMVDFEENRTTSIEYDIHSGKQTRFEYESILRSPVYMDGKLYSIETLDHERYALLDLQTNQFVVILSSDEKILVVDKHIMLSYKWLATNQQLVYIYDLGEEPVEQKFLGIGYSHYDGKQVTIFS</sequence>
<reference evidence="1" key="1">
    <citation type="submission" date="2022-01" db="EMBL/GenBank/DDBJ databases">
        <authorList>
            <person name="Criscuolo A."/>
        </authorList>
    </citation>
    <scope>NUCLEOTIDE SEQUENCE</scope>
    <source>
        <strain evidence="1">CIP111893</strain>
    </source>
</reference>
<keyword evidence="2" id="KW-1185">Reference proteome</keyword>
<protein>
    <recommendedName>
        <fullName evidence="3">TolB-like 6-blade propeller-like</fullName>
    </recommendedName>
</protein>